<sequence>MIKNESQHRKVIYIHKKYQELSLLNYEKDIILTNPEVLRNAKPYNPSSGSTRRKILDIIEPKIDTGEGGSMHALPSYDKINKDSTVVAGHKIPSPPK</sequence>
<feature type="non-terminal residue" evidence="1">
    <location>
        <position position="1"/>
    </location>
</feature>
<protein>
    <submittedName>
        <fullName evidence="1">13016_t:CDS:1</fullName>
    </submittedName>
</protein>
<comment type="caution">
    <text evidence="1">The sequence shown here is derived from an EMBL/GenBank/DDBJ whole genome shotgun (WGS) entry which is preliminary data.</text>
</comment>
<keyword evidence="2" id="KW-1185">Reference proteome</keyword>
<dbReference type="AlphaFoldDB" id="A0A9N9DDQ6"/>
<accession>A0A9N9DDQ6</accession>
<proteinExistence type="predicted"/>
<evidence type="ECO:0000313" key="2">
    <source>
        <dbReference type="Proteomes" id="UP000789375"/>
    </source>
</evidence>
<dbReference type="EMBL" id="CAJVPP010003699">
    <property type="protein sequence ID" value="CAG8635210.1"/>
    <property type="molecule type" value="Genomic_DNA"/>
</dbReference>
<dbReference type="Proteomes" id="UP000789375">
    <property type="component" value="Unassembled WGS sequence"/>
</dbReference>
<gene>
    <name evidence="1" type="ORF">FMOSSE_LOCUS10695</name>
</gene>
<name>A0A9N9DDQ6_FUNMO</name>
<evidence type="ECO:0000313" key="1">
    <source>
        <dbReference type="EMBL" id="CAG8635210.1"/>
    </source>
</evidence>
<organism evidence="1 2">
    <name type="scientific">Funneliformis mosseae</name>
    <name type="common">Endomycorrhizal fungus</name>
    <name type="synonym">Glomus mosseae</name>
    <dbReference type="NCBI Taxonomy" id="27381"/>
    <lineage>
        <taxon>Eukaryota</taxon>
        <taxon>Fungi</taxon>
        <taxon>Fungi incertae sedis</taxon>
        <taxon>Mucoromycota</taxon>
        <taxon>Glomeromycotina</taxon>
        <taxon>Glomeromycetes</taxon>
        <taxon>Glomerales</taxon>
        <taxon>Glomeraceae</taxon>
        <taxon>Funneliformis</taxon>
    </lineage>
</organism>
<reference evidence="1" key="1">
    <citation type="submission" date="2021-06" db="EMBL/GenBank/DDBJ databases">
        <authorList>
            <person name="Kallberg Y."/>
            <person name="Tangrot J."/>
            <person name="Rosling A."/>
        </authorList>
    </citation>
    <scope>NUCLEOTIDE SEQUENCE</scope>
    <source>
        <strain evidence="1">87-6 pot B 2015</strain>
    </source>
</reference>